<dbReference type="GO" id="GO:0005886">
    <property type="term" value="C:plasma membrane"/>
    <property type="evidence" value="ECO:0007669"/>
    <property type="project" value="TreeGrafter"/>
</dbReference>
<feature type="domain" description="Histidine kinase" evidence="14">
    <location>
        <begin position="808"/>
        <end position="1021"/>
    </location>
</feature>
<dbReference type="FunFam" id="3.30.565.10:FF:000049">
    <property type="entry name" value="Two-component sensor histidine kinase"/>
    <property type="match status" value="1"/>
</dbReference>
<feature type="transmembrane region" description="Helical" evidence="13">
    <location>
        <begin position="153"/>
        <end position="176"/>
    </location>
</feature>
<feature type="domain" description="Response regulatory" evidence="15">
    <location>
        <begin position="1043"/>
        <end position="1158"/>
    </location>
</feature>
<feature type="transmembrane region" description="Helical" evidence="13">
    <location>
        <begin position="188"/>
        <end position="212"/>
    </location>
</feature>
<dbReference type="SUPFAM" id="SSF52172">
    <property type="entry name" value="CheY-like"/>
    <property type="match status" value="1"/>
</dbReference>
<dbReference type="InterPro" id="IPR004358">
    <property type="entry name" value="Sig_transdc_His_kin-like_C"/>
</dbReference>
<keyword evidence="18" id="KW-1185">Reference proteome</keyword>
<evidence type="ECO:0000256" key="2">
    <source>
        <dbReference type="ARBA" id="ARBA00004141"/>
    </source>
</evidence>
<evidence type="ECO:0000256" key="8">
    <source>
        <dbReference type="ARBA" id="ARBA00022777"/>
    </source>
</evidence>
<dbReference type="Gene3D" id="3.30.565.10">
    <property type="entry name" value="Histidine kinase-like ATPase, C-terminal domain"/>
    <property type="match status" value="1"/>
</dbReference>
<evidence type="ECO:0000256" key="1">
    <source>
        <dbReference type="ARBA" id="ARBA00000085"/>
    </source>
</evidence>
<dbReference type="CDD" id="cd00156">
    <property type="entry name" value="REC"/>
    <property type="match status" value="1"/>
</dbReference>
<dbReference type="SUPFAM" id="SSF47384">
    <property type="entry name" value="Homodimeric domain of signal transducing histidine kinase"/>
    <property type="match status" value="1"/>
</dbReference>
<gene>
    <name evidence="17" type="ORF">C8D93_103290</name>
</gene>
<dbReference type="SMART" id="SM00387">
    <property type="entry name" value="HATPase_c"/>
    <property type="match status" value="1"/>
</dbReference>
<keyword evidence="6" id="KW-0808">Transferase</keyword>
<dbReference type="InterPro" id="IPR003594">
    <property type="entry name" value="HATPase_dom"/>
</dbReference>
<evidence type="ECO:0000256" key="4">
    <source>
        <dbReference type="ARBA" id="ARBA00012438"/>
    </source>
</evidence>
<feature type="transmembrane region" description="Helical" evidence="13">
    <location>
        <begin position="70"/>
        <end position="93"/>
    </location>
</feature>
<keyword evidence="9 13" id="KW-1133">Transmembrane helix</keyword>
<feature type="transmembrane region" description="Helical" evidence="13">
    <location>
        <begin position="280"/>
        <end position="304"/>
    </location>
</feature>
<feature type="coiled-coil region" evidence="12">
    <location>
        <begin position="753"/>
        <end position="780"/>
    </location>
</feature>
<dbReference type="EMBL" id="QICN01000003">
    <property type="protein sequence ID" value="PXV69714.1"/>
    <property type="molecule type" value="Genomic_DNA"/>
</dbReference>
<accession>A0A318EDK5</accession>
<dbReference type="SMART" id="SM00091">
    <property type="entry name" value="PAS"/>
    <property type="match status" value="1"/>
</dbReference>
<dbReference type="PANTHER" id="PTHR43047">
    <property type="entry name" value="TWO-COMPONENT HISTIDINE PROTEIN KINASE"/>
    <property type="match status" value="1"/>
</dbReference>
<dbReference type="InterPro" id="IPR001789">
    <property type="entry name" value="Sig_transdc_resp-reg_receiver"/>
</dbReference>
<keyword evidence="12" id="KW-0175">Coiled coil</keyword>
<evidence type="ECO:0000313" key="18">
    <source>
        <dbReference type="Proteomes" id="UP000248330"/>
    </source>
</evidence>
<keyword evidence="8" id="KW-0418">Kinase</keyword>
<feature type="transmembrane region" description="Helical" evidence="13">
    <location>
        <begin position="114"/>
        <end position="133"/>
    </location>
</feature>
<dbReference type="CDD" id="cd00082">
    <property type="entry name" value="HisKA"/>
    <property type="match status" value="1"/>
</dbReference>
<dbReference type="InterPro" id="IPR000014">
    <property type="entry name" value="PAS"/>
</dbReference>
<feature type="transmembrane region" description="Helical" evidence="13">
    <location>
        <begin position="240"/>
        <end position="259"/>
    </location>
</feature>
<dbReference type="NCBIfam" id="NF041832">
    <property type="entry name" value="near_NosP_CTERM"/>
    <property type="match status" value="1"/>
</dbReference>
<feature type="transmembrane region" description="Helical" evidence="13">
    <location>
        <begin position="6"/>
        <end position="24"/>
    </location>
</feature>
<comment type="subcellular location">
    <subcellularLocation>
        <location evidence="2">Membrane</location>
        <topology evidence="2">Multi-pass membrane protein</topology>
    </subcellularLocation>
</comment>
<feature type="transmembrane region" description="Helical" evidence="13">
    <location>
        <begin position="410"/>
        <end position="431"/>
    </location>
</feature>
<evidence type="ECO:0000259" key="14">
    <source>
        <dbReference type="PROSITE" id="PS50109"/>
    </source>
</evidence>
<dbReference type="Gene3D" id="3.30.450.20">
    <property type="entry name" value="PAS domain"/>
    <property type="match status" value="1"/>
</dbReference>
<dbReference type="SMART" id="SM00388">
    <property type="entry name" value="HisKA"/>
    <property type="match status" value="1"/>
</dbReference>
<dbReference type="Pfam" id="PF02518">
    <property type="entry name" value="HATPase_c"/>
    <property type="match status" value="1"/>
</dbReference>
<dbReference type="InterPro" id="IPR036890">
    <property type="entry name" value="HATPase_C_sf"/>
</dbReference>
<dbReference type="PRINTS" id="PR00344">
    <property type="entry name" value="BCTRLSENSOR"/>
</dbReference>
<dbReference type="SMART" id="SM00448">
    <property type="entry name" value="REC"/>
    <property type="match status" value="1"/>
</dbReference>
<comment type="similarity">
    <text evidence="3">Belongs to the sodium:solute symporter (SSF) (TC 2.A.21) family.</text>
</comment>
<protein>
    <recommendedName>
        <fullName evidence="4">histidine kinase</fullName>
        <ecNumber evidence="4">2.7.13.3</ecNumber>
    </recommendedName>
</protein>
<keyword evidence="7 13" id="KW-0812">Transmembrane</keyword>
<evidence type="ECO:0000256" key="9">
    <source>
        <dbReference type="ARBA" id="ARBA00022989"/>
    </source>
</evidence>
<dbReference type="GO" id="GO:0009927">
    <property type="term" value="F:histidine phosphotransfer kinase activity"/>
    <property type="evidence" value="ECO:0007669"/>
    <property type="project" value="TreeGrafter"/>
</dbReference>
<feature type="transmembrane region" description="Helical" evidence="13">
    <location>
        <begin position="324"/>
        <end position="349"/>
    </location>
</feature>
<dbReference type="SUPFAM" id="SSF55874">
    <property type="entry name" value="ATPase domain of HSP90 chaperone/DNA topoisomerase II/histidine kinase"/>
    <property type="match status" value="1"/>
</dbReference>
<dbReference type="SUPFAM" id="SSF55785">
    <property type="entry name" value="PYP-like sensor domain (PAS domain)"/>
    <property type="match status" value="1"/>
</dbReference>
<dbReference type="RefSeq" id="WP_211307259.1">
    <property type="nucleotide sequence ID" value="NZ_CAKZQT010000029.1"/>
</dbReference>
<evidence type="ECO:0000256" key="6">
    <source>
        <dbReference type="ARBA" id="ARBA00022679"/>
    </source>
</evidence>
<dbReference type="Proteomes" id="UP000248330">
    <property type="component" value="Unassembled WGS sequence"/>
</dbReference>
<dbReference type="Pfam" id="PF12860">
    <property type="entry name" value="PAS_7"/>
    <property type="match status" value="1"/>
</dbReference>
<evidence type="ECO:0000256" key="10">
    <source>
        <dbReference type="ARBA" id="ARBA00023136"/>
    </source>
</evidence>
<dbReference type="PROSITE" id="PS50112">
    <property type="entry name" value="PAS"/>
    <property type="match status" value="1"/>
</dbReference>
<comment type="caution">
    <text evidence="17">The sequence shown here is derived from an EMBL/GenBank/DDBJ whole genome shotgun (WGS) entry which is preliminary data.</text>
</comment>
<evidence type="ECO:0000256" key="3">
    <source>
        <dbReference type="ARBA" id="ARBA00006434"/>
    </source>
</evidence>
<dbReference type="Pfam" id="PF00512">
    <property type="entry name" value="HisKA"/>
    <property type="match status" value="1"/>
</dbReference>
<feature type="domain" description="PAS" evidence="16">
    <location>
        <begin position="636"/>
        <end position="712"/>
    </location>
</feature>
<dbReference type="InterPro" id="IPR035965">
    <property type="entry name" value="PAS-like_dom_sf"/>
</dbReference>
<dbReference type="Gene3D" id="1.10.287.130">
    <property type="match status" value="1"/>
</dbReference>
<reference evidence="17 18" key="1">
    <citation type="submission" date="2018-04" db="EMBL/GenBank/DDBJ databases">
        <title>Genomic Encyclopedia of Type Strains, Phase IV (KMG-IV): sequencing the most valuable type-strain genomes for metagenomic binning, comparative biology and taxonomic classification.</title>
        <authorList>
            <person name="Goeker M."/>
        </authorList>
    </citation>
    <scope>NUCLEOTIDE SEQUENCE [LARGE SCALE GENOMIC DNA]</scope>
    <source>
        <strain evidence="17 18">DSM 104150</strain>
    </source>
</reference>
<feature type="transmembrane region" description="Helical" evidence="13">
    <location>
        <begin position="438"/>
        <end position="460"/>
    </location>
</feature>
<dbReference type="InterPro" id="IPR011006">
    <property type="entry name" value="CheY-like_superfamily"/>
</dbReference>
<dbReference type="PROSITE" id="PS50109">
    <property type="entry name" value="HIS_KIN"/>
    <property type="match status" value="1"/>
</dbReference>
<evidence type="ECO:0000256" key="13">
    <source>
        <dbReference type="SAM" id="Phobius"/>
    </source>
</evidence>
<dbReference type="InterPro" id="IPR001734">
    <property type="entry name" value="Na/solute_symporter"/>
</dbReference>
<dbReference type="PROSITE" id="PS50110">
    <property type="entry name" value="RESPONSE_REGULATORY"/>
    <property type="match status" value="1"/>
</dbReference>
<dbReference type="GO" id="GO:0022857">
    <property type="term" value="F:transmembrane transporter activity"/>
    <property type="evidence" value="ECO:0007669"/>
    <property type="project" value="InterPro"/>
</dbReference>
<feature type="transmembrane region" description="Helical" evidence="13">
    <location>
        <begin position="39"/>
        <end position="58"/>
    </location>
</feature>
<keyword evidence="5 11" id="KW-0597">Phosphoprotein</keyword>
<dbReference type="Pfam" id="PF00072">
    <property type="entry name" value="Response_reg"/>
    <property type="match status" value="1"/>
</dbReference>
<dbReference type="PROSITE" id="PS50283">
    <property type="entry name" value="NA_SOLUT_SYMP_3"/>
    <property type="match status" value="1"/>
</dbReference>
<dbReference type="InterPro" id="IPR003661">
    <property type="entry name" value="HisK_dim/P_dom"/>
</dbReference>
<organism evidence="17 18">
    <name type="scientific">Sinimarinibacterium flocculans</name>
    <dbReference type="NCBI Taxonomy" id="985250"/>
    <lineage>
        <taxon>Bacteria</taxon>
        <taxon>Pseudomonadati</taxon>
        <taxon>Pseudomonadota</taxon>
        <taxon>Gammaproteobacteria</taxon>
        <taxon>Nevskiales</taxon>
        <taxon>Nevskiaceae</taxon>
        <taxon>Sinimarinibacterium</taxon>
    </lineage>
</organism>
<dbReference type="CDD" id="cd00130">
    <property type="entry name" value="PAS"/>
    <property type="match status" value="1"/>
</dbReference>
<evidence type="ECO:0000256" key="7">
    <source>
        <dbReference type="ARBA" id="ARBA00022692"/>
    </source>
</evidence>
<dbReference type="Gene3D" id="3.40.50.2300">
    <property type="match status" value="1"/>
</dbReference>
<sequence length="1163" mass="125927">MSGWSLLVISAVYVGLLFAIAYWGDRRAARRPSAAPRPLIYSLALAVYCTSWTFYGAVGRAADSGWDYLPIYLGPMLVFLLGGPMLERLVVLCRHHNITSIADFIGARYGRRQALASLVTVIAVIGVLPYLALQLKAVADSLRVMTQPSPAGGSWLGDGALVTAALLSAFAILFGTRQVSSSESHHGLVLAVAFESVVKLLAFVAVGLYAAYGVFDGMGDAITAALGQPRVTEAMARPDWMTGFIAQTVLAMAAIVCLPRQFQIMVVENNHRSELRTARWVFPFYLLLVSVFVLPIAAAGALTAGSGAQPDMYVLSVPLAGERAQLALAAYIGGFSAATSMVIVSAIALSTMLSNELVMPALLRWHPLGIARGKDLSGLIKTVRRISIVLLLAFAYLYTRVIADRTLTSIGLLSFAAVLQFAPALIGGLYWRRGTHQGVLAGLVAGFAIWAYTLMLPALLGADSVLLREGPFGIGWLRPHALFGIDWLDSVTHGTVWSLAFNLAGYVLVSGWVTPGLRDHLHAVRFIDVAAPAPAAGGDIAGTATVGDLRILLERFFGTDRAAELLREYGRRVGSTLQDRDRATPQMLRTSERLLTGALGASSARVVMSAMLRGRDMQVEDVIRVLDETSHALQFSRELLQAALEHLPQGVSVVDQELRLVAWNRRYVELFDYPPDLVVQEQPIEDLLRYNARRGLLGTDEDRSIEALVERRLEHMRAGRAHEHERRMPDGSVIQIRGNPMPGGGFVTSYTDVTAYKQAEARLQDLADTLEQRVRERTDELSHLAGELALAKSAAERANAAKTRFLAAASHDLVQPISAARLFVAARDPARLDAQADALMRNVEGSLNAAERLLSALLDISRLDAGALPVRREHVPLRDILGPLAAEFSVLAQERGLRLRARSSRHVVHSDPGLLRRILQNFLSNAMRYTEKGGVLIGCRRAGRDLRIEVWDSGPGIDPARQHEIFEEFRRLHSHDALGERGMGLGLAIAERSARLLGHSIGLRSVPGRGSVFWVCVPLGNAAAVQAPLAVPPRPAPGFGGVRVLCIENEADVLAGLRALLESWGCRVIGCRNLDDALHEASSPPPDLVMADYHLDDGASGIDALDALQARWGQPVPGIVITADHTPQARQSALERGYAFLPKPVAVAKLRALMNRLLAARPS</sequence>
<evidence type="ECO:0000256" key="11">
    <source>
        <dbReference type="PROSITE-ProRule" id="PRU00169"/>
    </source>
</evidence>
<evidence type="ECO:0000259" key="15">
    <source>
        <dbReference type="PROSITE" id="PS50110"/>
    </source>
</evidence>
<dbReference type="GO" id="GO:0000155">
    <property type="term" value="F:phosphorelay sensor kinase activity"/>
    <property type="evidence" value="ECO:0007669"/>
    <property type="project" value="InterPro"/>
</dbReference>
<keyword evidence="10 13" id="KW-0472">Membrane</keyword>
<dbReference type="InterPro" id="IPR038377">
    <property type="entry name" value="Na/Glc_symporter_sf"/>
</dbReference>
<evidence type="ECO:0000256" key="5">
    <source>
        <dbReference type="ARBA" id="ARBA00022553"/>
    </source>
</evidence>
<comment type="catalytic activity">
    <reaction evidence="1">
        <text>ATP + protein L-histidine = ADP + protein N-phospho-L-histidine.</text>
        <dbReference type="EC" id="2.7.13.3"/>
    </reaction>
</comment>
<evidence type="ECO:0000256" key="12">
    <source>
        <dbReference type="SAM" id="Coils"/>
    </source>
</evidence>
<dbReference type="InterPro" id="IPR005467">
    <property type="entry name" value="His_kinase_dom"/>
</dbReference>
<dbReference type="Gene3D" id="1.20.1730.10">
    <property type="entry name" value="Sodium/glucose cotransporter"/>
    <property type="match status" value="1"/>
</dbReference>
<evidence type="ECO:0000313" key="17">
    <source>
        <dbReference type="EMBL" id="PXV69714.1"/>
    </source>
</evidence>
<feature type="transmembrane region" description="Helical" evidence="13">
    <location>
        <begin position="382"/>
        <end position="398"/>
    </location>
</feature>
<dbReference type="InterPro" id="IPR036097">
    <property type="entry name" value="HisK_dim/P_sf"/>
</dbReference>
<evidence type="ECO:0000259" key="16">
    <source>
        <dbReference type="PROSITE" id="PS50112"/>
    </source>
</evidence>
<feature type="modified residue" description="4-aspartylphosphate" evidence="11">
    <location>
        <position position="1092"/>
    </location>
</feature>
<proteinExistence type="inferred from homology"/>
<dbReference type="EC" id="2.7.13.3" evidence="4"/>
<dbReference type="FunFam" id="1.10.287.130:FF:000063">
    <property type="entry name" value="Hybrid sensor histidine kinase/response regulator"/>
    <property type="match status" value="1"/>
</dbReference>
<dbReference type="AlphaFoldDB" id="A0A318EDK5"/>
<name>A0A318EDK5_9GAMM</name>
<dbReference type="CDD" id="cd10322">
    <property type="entry name" value="SLC5sbd"/>
    <property type="match status" value="1"/>
</dbReference>
<dbReference type="PANTHER" id="PTHR43047:SF9">
    <property type="entry name" value="HISTIDINE KINASE"/>
    <property type="match status" value="1"/>
</dbReference>